<comment type="caution">
    <text evidence="5">The sequence shown here is derived from an EMBL/GenBank/DDBJ whole genome shotgun (WGS) entry which is preliminary data.</text>
</comment>
<dbReference type="Gene3D" id="2.60.120.10">
    <property type="entry name" value="Jelly Rolls"/>
    <property type="match status" value="1"/>
</dbReference>
<evidence type="ECO:0000313" key="5">
    <source>
        <dbReference type="EMBL" id="KAF4968450.1"/>
    </source>
</evidence>
<dbReference type="GO" id="GO:0071949">
    <property type="term" value="F:FAD binding"/>
    <property type="evidence" value="ECO:0007669"/>
    <property type="project" value="InterPro"/>
</dbReference>
<dbReference type="InterPro" id="IPR002938">
    <property type="entry name" value="FAD-bd"/>
</dbReference>
<proteinExistence type="predicted"/>
<dbReference type="InterPro" id="IPR050641">
    <property type="entry name" value="RIFMO-like"/>
</dbReference>
<reference evidence="5" key="2">
    <citation type="submission" date="2020-05" db="EMBL/GenBank/DDBJ databases">
        <authorList>
            <person name="Kim H.-S."/>
            <person name="Proctor R.H."/>
            <person name="Brown D.W."/>
        </authorList>
    </citation>
    <scope>NUCLEOTIDE SEQUENCE</scope>
    <source>
        <strain evidence="5">NRRL 20472</strain>
    </source>
</reference>
<dbReference type="GO" id="GO:0016709">
    <property type="term" value="F:oxidoreductase activity, acting on paired donors, with incorporation or reduction of molecular oxygen, NAD(P)H as one donor, and incorporation of one atom of oxygen"/>
    <property type="evidence" value="ECO:0007669"/>
    <property type="project" value="UniProtKB-ARBA"/>
</dbReference>
<dbReference type="Pfam" id="PF01494">
    <property type="entry name" value="FAD_binding_3"/>
    <property type="match status" value="1"/>
</dbReference>
<protein>
    <recommendedName>
        <fullName evidence="4">FAD-binding domain-containing protein</fullName>
    </recommendedName>
</protein>
<evidence type="ECO:0000256" key="2">
    <source>
        <dbReference type="ARBA" id="ARBA00022827"/>
    </source>
</evidence>
<dbReference type="PANTHER" id="PTHR43004:SF5">
    <property type="entry name" value="FAD-BINDING DOMAIN-CONTAINING PROTEIN"/>
    <property type="match status" value="1"/>
</dbReference>
<dbReference type="OrthoDB" id="1921208at2759"/>
<dbReference type="SUPFAM" id="SSF51905">
    <property type="entry name" value="FAD/NAD(P)-binding domain"/>
    <property type="match status" value="1"/>
</dbReference>
<evidence type="ECO:0000256" key="1">
    <source>
        <dbReference type="ARBA" id="ARBA00022630"/>
    </source>
</evidence>
<organism evidence="5 6">
    <name type="scientific">Fusarium sarcochroum</name>
    <dbReference type="NCBI Taxonomy" id="1208366"/>
    <lineage>
        <taxon>Eukaryota</taxon>
        <taxon>Fungi</taxon>
        <taxon>Dikarya</taxon>
        <taxon>Ascomycota</taxon>
        <taxon>Pezizomycotina</taxon>
        <taxon>Sordariomycetes</taxon>
        <taxon>Hypocreomycetidae</taxon>
        <taxon>Hypocreales</taxon>
        <taxon>Nectriaceae</taxon>
        <taxon>Fusarium</taxon>
        <taxon>Fusarium lateritium species complex</taxon>
    </lineage>
</organism>
<dbReference type="Proteomes" id="UP000622797">
    <property type="component" value="Unassembled WGS sequence"/>
</dbReference>
<evidence type="ECO:0000256" key="3">
    <source>
        <dbReference type="ARBA" id="ARBA00023002"/>
    </source>
</evidence>
<dbReference type="InterPro" id="IPR011051">
    <property type="entry name" value="RmlC_Cupin_sf"/>
</dbReference>
<name>A0A8H4XBM4_9HYPO</name>
<dbReference type="Gene3D" id="3.50.50.60">
    <property type="entry name" value="FAD/NAD(P)-binding domain"/>
    <property type="match status" value="1"/>
</dbReference>
<sequence>MRMIYADTKLTTKGWHTVLNSLSSSFHDYLLNLQQSYSQTIFAAWYTGDFAKPVYHGWMITAYQIDTSLQDGYDVTVNISHLAEGDRAVRCKYLFGADGGNSVVRRIVDIPMIGDDTTHRWIRMDAKIKPDMPDPDGGLGSVESRKYGNGRLVTNFVIENGVRPIQNTMDTFTMAVFPQGAIHQEFNPDCEDAVFVASFDNTDPGVNQVAQNFFSLRSDVVSPTLGGIKTIDGKDIESFRDMVPDNIAQGIDACLNKCGIERNAKRSLHEIMN</sequence>
<dbReference type="InterPro" id="IPR036188">
    <property type="entry name" value="FAD/NAD-bd_sf"/>
</dbReference>
<reference evidence="5" key="1">
    <citation type="journal article" date="2020" name="BMC Genomics">
        <title>Correction to: Identification and distribution of gene clusters required for synthesis of sphingolipid metabolism inhibitors in diverse species of the filamentous fungus Fusarium.</title>
        <authorList>
            <person name="Kim H.S."/>
            <person name="Lohmar J.M."/>
            <person name="Busman M."/>
            <person name="Brown D.W."/>
            <person name="Naumann T.A."/>
            <person name="Divon H.H."/>
            <person name="Lysoe E."/>
            <person name="Uhlig S."/>
            <person name="Proctor R.H."/>
        </authorList>
    </citation>
    <scope>NUCLEOTIDE SEQUENCE</scope>
    <source>
        <strain evidence="5">NRRL 20472</strain>
    </source>
</reference>
<dbReference type="PANTHER" id="PTHR43004">
    <property type="entry name" value="TRK SYSTEM POTASSIUM UPTAKE PROTEIN"/>
    <property type="match status" value="1"/>
</dbReference>
<keyword evidence="6" id="KW-1185">Reference proteome</keyword>
<feature type="domain" description="FAD-binding" evidence="4">
    <location>
        <begin position="66"/>
        <end position="167"/>
    </location>
</feature>
<dbReference type="InterPro" id="IPR014710">
    <property type="entry name" value="RmlC-like_jellyroll"/>
</dbReference>
<dbReference type="SUPFAM" id="SSF51182">
    <property type="entry name" value="RmlC-like cupins"/>
    <property type="match status" value="1"/>
</dbReference>
<keyword evidence="2" id="KW-0274">FAD</keyword>
<gene>
    <name evidence="5" type="ORF">FSARC_4144</name>
</gene>
<dbReference type="AlphaFoldDB" id="A0A8H4XBM4"/>
<evidence type="ECO:0000313" key="6">
    <source>
        <dbReference type="Proteomes" id="UP000622797"/>
    </source>
</evidence>
<keyword evidence="3" id="KW-0560">Oxidoreductase</keyword>
<evidence type="ECO:0000259" key="4">
    <source>
        <dbReference type="Pfam" id="PF01494"/>
    </source>
</evidence>
<keyword evidence="1" id="KW-0285">Flavoprotein</keyword>
<accession>A0A8H4XBM4</accession>
<dbReference type="EMBL" id="JABEXW010000199">
    <property type="protein sequence ID" value="KAF4968450.1"/>
    <property type="molecule type" value="Genomic_DNA"/>
</dbReference>